<gene>
    <name evidence="6" type="ORF">BI364_11885</name>
</gene>
<dbReference type="PROSITE" id="PS50977">
    <property type="entry name" value="HTH_TETR_2"/>
    <property type="match status" value="1"/>
</dbReference>
<dbReference type="AlphaFoldDB" id="A0A1D8IQ30"/>
<dbReference type="PANTHER" id="PTHR47506">
    <property type="entry name" value="TRANSCRIPTIONAL REGULATORY PROTEIN"/>
    <property type="match status" value="1"/>
</dbReference>
<dbReference type="SUPFAM" id="SSF46689">
    <property type="entry name" value="Homeodomain-like"/>
    <property type="match status" value="1"/>
</dbReference>
<protein>
    <recommendedName>
        <fullName evidence="5">HTH tetR-type domain-containing protein</fullName>
    </recommendedName>
</protein>
<dbReference type="Pfam" id="PF00440">
    <property type="entry name" value="TetR_N"/>
    <property type="match status" value="1"/>
</dbReference>
<accession>A0A1D8IQ30</accession>
<dbReference type="GO" id="GO:0003677">
    <property type="term" value="F:DNA binding"/>
    <property type="evidence" value="ECO:0007669"/>
    <property type="project" value="UniProtKB-UniRule"/>
</dbReference>
<evidence type="ECO:0000313" key="6">
    <source>
        <dbReference type="EMBL" id="AOU98561.1"/>
    </source>
</evidence>
<keyword evidence="7" id="KW-1185">Reference proteome</keyword>
<dbReference type="Proteomes" id="UP000095401">
    <property type="component" value="Chromosome"/>
</dbReference>
<dbReference type="InterPro" id="IPR009057">
    <property type="entry name" value="Homeodomain-like_sf"/>
</dbReference>
<evidence type="ECO:0000256" key="3">
    <source>
        <dbReference type="ARBA" id="ARBA00023163"/>
    </source>
</evidence>
<dbReference type="PRINTS" id="PR00455">
    <property type="entry name" value="HTHTETR"/>
</dbReference>
<evidence type="ECO:0000313" key="7">
    <source>
        <dbReference type="Proteomes" id="UP000095401"/>
    </source>
</evidence>
<sequence>MGNKGDHNRQRIVEAADQLFYHRGYNQTSFSDIAQAAELSRGNFYYYFKSKDEILSAVIARRRDQLCARLESWSRDFAEPHACLRCFVRMMLDNRSELLRYGCPVGSLTQELSKTQRKLQVEAVALFEVIRVWLEDQMSRLKLQDPAGMAMHLLAVCQGVTLLGSVYADPIFLEREVGRLEAWVDRL</sequence>
<dbReference type="Gene3D" id="1.10.357.10">
    <property type="entry name" value="Tetracycline Repressor, domain 2"/>
    <property type="match status" value="1"/>
</dbReference>
<dbReference type="PANTHER" id="PTHR47506:SF1">
    <property type="entry name" value="HTH-TYPE TRANSCRIPTIONAL REGULATOR YJDC"/>
    <property type="match status" value="1"/>
</dbReference>
<dbReference type="FunFam" id="1.10.10.60:FF:000141">
    <property type="entry name" value="TetR family transcriptional regulator"/>
    <property type="match status" value="1"/>
</dbReference>
<keyword evidence="1" id="KW-0805">Transcription regulation</keyword>
<evidence type="ECO:0000259" key="5">
    <source>
        <dbReference type="PROSITE" id="PS50977"/>
    </source>
</evidence>
<evidence type="ECO:0000256" key="1">
    <source>
        <dbReference type="ARBA" id="ARBA00023015"/>
    </source>
</evidence>
<dbReference type="InterPro" id="IPR001647">
    <property type="entry name" value="HTH_TetR"/>
</dbReference>
<proteinExistence type="predicted"/>
<dbReference type="InterPro" id="IPR036271">
    <property type="entry name" value="Tet_transcr_reg_TetR-rel_C_sf"/>
</dbReference>
<dbReference type="RefSeq" id="WP_070078921.1">
    <property type="nucleotide sequence ID" value="NZ_CP017415.1"/>
</dbReference>
<feature type="domain" description="HTH tetR-type" evidence="5">
    <location>
        <begin position="6"/>
        <end position="66"/>
    </location>
</feature>
<feature type="DNA-binding region" description="H-T-H motif" evidence="4">
    <location>
        <begin position="29"/>
        <end position="48"/>
    </location>
</feature>
<evidence type="ECO:0000256" key="4">
    <source>
        <dbReference type="PROSITE-ProRule" id="PRU00335"/>
    </source>
</evidence>
<keyword evidence="3" id="KW-0804">Transcription</keyword>
<dbReference type="EMBL" id="CP017415">
    <property type="protein sequence ID" value="AOU98561.1"/>
    <property type="molecule type" value="Genomic_DNA"/>
</dbReference>
<organism evidence="6 7">
    <name type="scientific">Acidihalobacter yilgarnensis</name>
    <dbReference type="NCBI Taxonomy" id="2819280"/>
    <lineage>
        <taxon>Bacteria</taxon>
        <taxon>Pseudomonadati</taxon>
        <taxon>Pseudomonadota</taxon>
        <taxon>Gammaproteobacteria</taxon>
        <taxon>Chromatiales</taxon>
        <taxon>Ectothiorhodospiraceae</taxon>
        <taxon>Acidihalobacter</taxon>
    </lineage>
</organism>
<name>A0A1D8IQ30_9GAMM</name>
<dbReference type="SUPFAM" id="SSF48498">
    <property type="entry name" value="Tetracyclin repressor-like, C-terminal domain"/>
    <property type="match status" value="1"/>
</dbReference>
<reference evidence="7" key="1">
    <citation type="submission" date="2016-09" db="EMBL/GenBank/DDBJ databases">
        <title>Acidihalobacter prosperus F5.</title>
        <authorList>
            <person name="Khaleque H.N."/>
            <person name="Ramsay J.P."/>
            <person name="Kaksonen A.H."/>
            <person name="Boxall N.J."/>
            <person name="Watkin E.L.J."/>
        </authorList>
    </citation>
    <scope>NUCLEOTIDE SEQUENCE [LARGE SCALE GENOMIC DNA]</scope>
    <source>
        <strain evidence="7">F5</strain>
    </source>
</reference>
<keyword evidence="2 4" id="KW-0238">DNA-binding</keyword>
<dbReference type="KEGG" id="aprs:BI364_11885"/>
<evidence type="ECO:0000256" key="2">
    <source>
        <dbReference type="ARBA" id="ARBA00023125"/>
    </source>
</evidence>